<dbReference type="InterPro" id="IPR019844">
    <property type="entry name" value="CSD_CS"/>
</dbReference>
<keyword evidence="2" id="KW-0812">Transmembrane</keyword>
<keyword evidence="2" id="KW-0472">Membrane</keyword>
<dbReference type="InterPro" id="IPR002059">
    <property type="entry name" value="CSP_DNA-bd"/>
</dbReference>
<sequence length="152" mass="17369">FLIVVSLHAIIVRFIIIFPLGYIMSSPCSLTPDSPNKGFLLQIPSPIITRRNRTKSTTEIASSNPEVKGKVKYFCRTKGHGFIIPDDGSEDIFLHISDIEGEYVPQEGDEVTYRLCPIPPKREKCQATHVRIINFTPEVHHRWDCKPEEEKH</sequence>
<keyword evidence="1" id="KW-0597">Phosphoprotein</keyword>
<feature type="transmembrane region" description="Helical" evidence="2">
    <location>
        <begin position="6"/>
        <end position="24"/>
    </location>
</feature>
<dbReference type="InterPro" id="IPR011129">
    <property type="entry name" value="CSD"/>
</dbReference>
<dbReference type="SUPFAM" id="SSF50249">
    <property type="entry name" value="Nucleic acid-binding proteins"/>
    <property type="match status" value="1"/>
</dbReference>
<evidence type="ECO:0000313" key="4">
    <source>
        <dbReference type="EMBL" id="KAK8752390.1"/>
    </source>
</evidence>
<dbReference type="Pfam" id="PF00313">
    <property type="entry name" value="CSD"/>
    <property type="match status" value="1"/>
</dbReference>
<dbReference type="CDD" id="cd04458">
    <property type="entry name" value="CSP_CDS"/>
    <property type="match status" value="1"/>
</dbReference>
<dbReference type="Gene3D" id="2.40.50.140">
    <property type="entry name" value="Nucleic acid-binding proteins"/>
    <property type="match status" value="1"/>
</dbReference>
<dbReference type="InterPro" id="IPR052069">
    <property type="entry name" value="Ca-reg_mRNA-binding_domain"/>
</dbReference>
<evidence type="ECO:0000259" key="3">
    <source>
        <dbReference type="PROSITE" id="PS51857"/>
    </source>
</evidence>
<dbReference type="GO" id="GO:0005737">
    <property type="term" value="C:cytoplasm"/>
    <property type="evidence" value="ECO:0007669"/>
    <property type="project" value="TreeGrafter"/>
</dbReference>
<dbReference type="PROSITE" id="PS00352">
    <property type="entry name" value="CSD_1"/>
    <property type="match status" value="1"/>
</dbReference>
<evidence type="ECO:0000256" key="2">
    <source>
        <dbReference type="SAM" id="Phobius"/>
    </source>
</evidence>
<keyword evidence="2" id="KW-1133">Transmembrane helix</keyword>
<dbReference type="FunFam" id="2.40.50.140:FF:000086">
    <property type="entry name" value="Cold shock domain-containing protein C2"/>
    <property type="match status" value="1"/>
</dbReference>
<gene>
    <name evidence="4" type="ORF">OTU49_005366</name>
</gene>
<dbReference type="SMART" id="SM00357">
    <property type="entry name" value="CSP"/>
    <property type="match status" value="1"/>
</dbReference>
<reference evidence="4 5" key="1">
    <citation type="journal article" date="2024" name="BMC Genomics">
        <title>Genome assembly of redclaw crayfish (Cherax quadricarinatus) provides insights into its immune adaptation and hypoxia tolerance.</title>
        <authorList>
            <person name="Liu Z."/>
            <person name="Zheng J."/>
            <person name="Li H."/>
            <person name="Fang K."/>
            <person name="Wang S."/>
            <person name="He J."/>
            <person name="Zhou D."/>
            <person name="Weng S."/>
            <person name="Chi M."/>
            <person name="Gu Z."/>
            <person name="He J."/>
            <person name="Li F."/>
            <person name="Wang M."/>
        </authorList>
    </citation>
    <scope>NUCLEOTIDE SEQUENCE [LARGE SCALE GENOMIC DNA]</scope>
    <source>
        <strain evidence="4">ZL_2023a</strain>
    </source>
</reference>
<dbReference type="GO" id="GO:0043488">
    <property type="term" value="P:regulation of mRNA stability"/>
    <property type="evidence" value="ECO:0007669"/>
    <property type="project" value="TreeGrafter"/>
</dbReference>
<evidence type="ECO:0000256" key="1">
    <source>
        <dbReference type="ARBA" id="ARBA00022553"/>
    </source>
</evidence>
<proteinExistence type="predicted"/>
<dbReference type="PANTHER" id="PTHR12962">
    <property type="entry name" value="CALCIUM-REGULATED HEAT STABLE PROTEIN CRHSP-24-RELATED"/>
    <property type="match status" value="1"/>
</dbReference>
<feature type="domain" description="CSD" evidence="3">
    <location>
        <begin position="66"/>
        <end position="132"/>
    </location>
</feature>
<dbReference type="EMBL" id="JARKIK010000004">
    <property type="protein sequence ID" value="KAK8752390.1"/>
    <property type="molecule type" value="Genomic_DNA"/>
</dbReference>
<comment type="caution">
    <text evidence="4">The sequence shown here is derived from an EMBL/GenBank/DDBJ whole genome shotgun (WGS) entry which is preliminary data.</text>
</comment>
<protein>
    <recommendedName>
        <fullName evidence="3">CSD domain-containing protein</fullName>
    </recommendedName>
</protein>
<keyword evidence="5" id="KW-1185">Reference proteome</keyword>
<dbReference type="GO" id="GO:0003730">
    <property type="term" value="F:mRNA 3'-UTR binding"/>
    <property type="evidence" value="ECO:0007669"/>
    <property type="project" value="TreeGrafter"/>
</dbReference>
<accession>A0AAW0YAG8</accession>
<dbReference type="AlphaFoldDB" id="A0AAW0YAG8"/>
<feature type="non-terminal residue" evidence="4">
    <location>
        <position position="1"/>
    </location>
</feature>
<evidence type="ECO:0000313" key="5">
    <source>
        <dbReference type="Proteomes" id="UP001445076"/>
    </source>
</evidence>
<name>A0AAW0YAG8_CHEQU</name>
<dbReference type="PANTHER" id="PTHR12962:SF1">
    <property type="entry name" value="COLD SHOCK DOMAIN-CONTAINING PROTEIN CG9705"/>
    <property type="match status" value="1"/>
</dbReference>
<dbReference type="PROSITE" id="PS51857">
    <property type="entry name" value="CSD_2"/>
    <property type="match status" value="1"/>
</dbReference>
<dbReference type="Proteomes" id="UP001445076">
    <property type="component" value="Unassembled WGS sequence"/>
</dbReference>
<organism evidence="4 5">
    <name type="scientific">Cherax quadricarinatus</name>
    <name type="common">Australian red claw crayfish</name>
    <dbReference type="NCBI Taxonomy" id="27406"/>
    <lineage>
        <taxon>Eukaryota</taxon>
        <taxon>Metazoa</taxon>
        <taxon>Ecdysozoa</taxon>
        <taxon>Arthropoda</taxon>
        <taxon>Crustacea</taxon>
        <taxon>Multicrustacea</taxon>
        <taxon>Malacostraca</taxon>
        <taxon>Eumalacostraca</taxon>
        <taxon>Eucarida</taxon>
        <taxon>Decapoda</taxon>
        <taxon>Pleocyemata</taxon>
        <taxon>Astacidea</taxon>
        <taxon>Parastacoidea</taxon>
        <taxon>Parastacidae</taxon>
        <taxon>Cherax</taxon>
    </lineage>
</organism>
<dbReference type="InterPro" id="IPR012340">
    <property type="entry name" value="NA-bd_OB-fold"/>
</dbReference>